<dbReference type="Proteomes" id="UP000050761">
    <property type="component" value="Unassembled WGS sequence"/>
</dbReference>
<sequence>MAEVVGRQSSDGSRADIDRSRRRLIRKGFANNKLKANKGTSERKNAYYLNYDSPPDWDLMVDYKGPRYEKEVDGNDGGQVK</sequence>
<evidence type="ECO:0000256" key="1">
    <source>
        <dbReference type="SAM" id="MobiDB-lite"/>
    </source>
</evidence>
<protein>
    <submittedName>
        <fullName evidence="2 4">Uncharacterized protein</fullName>
    </submittedName>
</protein>
<proteinExistence type="predicted"/>
<accession>A0A3P8CIP2</accession>
<evidence type="ECO:0000313" key="3">
    <source>
        <dbReference type="Proteomes" id="UP000050761"/>
    </source>
</evidence>
<reference evidence="4" key="2">
    <citation type="submission" date="2019-09" db="UniProtKB">
        <authorList>
            <consortium name="WormBaseParasite"/>
        </authorList>
    </citation>
    <scope>IDENTIFICATION</scope>
</reference>
<organism evidence="3 4">
    <name type="scientific">Heligmosomoides polygyrus</name>
    <name type="common">Parasitic roundworm</name>
    <dbReference type="NCBI Taxonomy" id="6339"/>
    <lineage>
        <taxon>Eukaryota</taxon>
        <taxon>Metazoa</taxon>
        <taxon>Ecdysozoa</taxon>
        <taxon>Nematoda</taxon>
        <taxon>Chromadorea</taxon>
        <taxon>Rhabditida</taxon>
        <taxon>Rhabditina</taxon>
        <taxon>Rhabditomorpha</taxon>
        <taxon>Strongyloidea</taxon>
        <taxon>Heligmosomidae</taxon>
        <taxon>Heligmosomoides</taxon>
    </lineage>
</organism>
<gene>
    <name evidence="2" type="ORF">HPBE_LOCUS20303</name>
</gene>
<evidence type="ECO:0000313" key="4">
    <source>
        <dbReference type="WBParaSite" id="HPBE_0002030401-mRNA-1"/>
    </source>
</evidence>
<evidence type="ECO:0000313" key="2">
    <source>
        <dbReference type="EMBL" id="VDP19264.1"/>
    </source>
</evidence>
<dbReference type="WBParaSite" id="HPBE_0002030401-mRNA-1">
    <property type="protein sequence ID" value="HPBE_0002030401-mRNA-1"/>
    <property type="gene ID" value="HPBE_0002030401"/>
</dbReference>
<dbReference type="AlphaFoldDB" id="A0A183GDI1"/>
<feature type="region of interest" description="Disordered" evidence="1">
    <location>
        <begin position="1"/>
        <end position="21"/>
    </location>
</feature>
<accession>A0A183GDI1</accession>
<dbReference type="EMBL" id="UZAH01032034">
    <property type="protein sequence ID" value="VDP19264.1"/>
    <property type="molecule type" value="Genomic_DNA"/>
</dbReference>
<name>A0A183GDI1_HELPZ</name>
<reference evidence="2 3" key="1">
    <citation type="submission" date="2018-11" db="EMBL/GenBank/DDBJ databases">
        <authorList>
            <consortium name="Pathogen Informatics"/>
        </authorList>
    </citation>
    <scope>NUCLEOTIDE SEQUENCE [LARGE SCALE GENOMIC DNA]</scope>
</reference>
<keyword evidence="3" id="KW-1185">Reference proteome</keyword>